<protein>
    <submittedName>
        <fullName evidence="1">Uncharacterized protein</fullName>
    </submittedName>
</protein>
<dbReference type="EMBL" id="JAZIBG010000009">
    <property type="protein sequence ID" value="MEF7612873.1"/>
    <property type="molecule type" value="Genomic_DNA"/>
</dbReference>
<sequence>MPPLHCRVAGGGACTAAGGVEATSLALAPEAPPLPLPLCGEHDAAGAAVAARLALASGLAPLERISRLVAGAAADLAAASGGAPHRWRPARLFVVMPEATPVWPEAGLAAAAAWLAWCGSERGAPAVGFHAGTLQALQAAQAFLAGAAPQAEAIVLAAESWVALGPLQWLDTLDQLATPSSAGVVPGEAAVLLWLKRDEGTPLWLATADERLDRHVADIHLGSAWSHAVLAACQAARCEPAEVQRVTRGAHASHMGLAREEGFVRARNWPHLDPLQAVADSAVLGYLGHAATLLDLLLLCQSKPPVKGAALASSRSLWRATSVALREAA</sequence>
<evidence type="ECO:0000313" key="1">
    <source>
        <dbReference type="EMBL" id="MEF7612873.1"/>
    </source>
</evidence>
<dbReference type="AlphaFoldDB" id="A0AAW9Q9N0"/>
<dbReference type="Proteomes" id="UP001336250">
    <property type="component" value="Unassembled WGS sequence"/>
</dbReference>
<dbReference type="RefSeq" id="WP_332287769.1">
    <property type="nucleotide sequence ID" value="NZ_JAZIBG010000009.1"/>
</dbReference>
<organism evidence="1 2">
    <name type="scientific">Aquincola agrisoli</name>
    <dbReference type="NCBI Taxonomy" id="3119538"/>
    <lineage>
        <taxon>Bacteria</taxon>
        <taxon>Pseudomonadati</taxon>
        <taxon>Pseudomonadota</taxon>
        <taxon>Betaproteobacteria</taxon>
        <taxon>Burkholderiales</taxon>
        <taxon>Sphaerotilaceae</taxon>
        <taxon>Aquincola</taxon>
    </lineage>
</organism>
<comment type="caution">
    <text evidence="1">The sequence shown here is derived from an EMBL/GenBank/DDBJ whole genome shotgun (WGS) entry which is preliminary data.</text>
</comment>
<gene>
    <name evidence="1" type="ORF">V4F39_03050</name>
</gene>
<proteinExistence type="predicted"/>
<name>A0AAW9Q9N0_9BURK</name>
<evidence type="ECO:0000313" key="2">
    <source>
        <dbReference type="Proteomes" id="UP001336250"/>
    </source>
</evidence>
<accession>A0AAW9Q9N0</accession>
<keyword evidence="2" id="KW-1185">Reference proteome</keyword>
<reference evidence="1 2" key="1">
    <citation type="submission" date="2024-02" db="EMBL/GenBank/DDBJ databases">
        <title>Genome sequence of Aquincola sp. MAHUQ-54.</title>
        <authorList>
            <person name="Huq M.A."/>
        </authorList>
    </citation>
    <scope>NUCLEOTIDE SEQUENCE [LARGE SCALE GENOMIC DNA]</scope>
    <source>
        <strain evidence="1 2">MAHUQ-54</strain>
    </source>
</reference>